<dbReference type="RefSeq" id="WP_134436015.1">
    <property type="nucleotide sequence ID" value="NZ_SOML01000004.1"/>
</dbReference>
<dbReference type="EMBL" id="SOML01000004">
    <property type="protein sequence ID" value="TFD96692.1"/>
    <property type="molecule type" value="Genomic_DNA"/>
</dbReference>
<sequence>MKANEIRIGNLFTISGFPMYIEAIFKDTVYLNFEGNEGDVWEENTKDLEPIPLTEEILIKAGATKIEDDHVYLMLQDAATHLILMKSGEHWYPSIEQEPEFSNFDSNIVALNRIESVHQLQNLCFALTGEEIKIDLE</sequence>
<dbReference type="OrthoDB" id="1073851at2"/>
<comment type="caution">
    <text evidence="1">The sequence shown here is derived from an EMBL/GenBank/DDBJ whole genome shotgun (WGS) entry which is preliminary data.</text>
</comment>
<gene>
    <name evidence="1" type="ORF">E2605_07685</name>
</gene>
<keyword evidence="2" id="KW-1185">Reference proteome</keyword>
<reference evidence="1 2" key="1">
    <citation type="submission" date="2019-03" db="EMBL/GenBank/DDBJ databases">
        <title>San Antonio Military Medical Center submission to MRSN (WRAIR), pending publication.</title>
        <authorList>
            <person name="Blyth D.M."/>
            <person name="Mccarthy S.L."/>
            <person name="Schall S.E."/>
            <person name="Stam J.A."/>
            <person name="Ong A.C."/>
            <person name="Mcgann P.T."/>
        </authorList>
    </citation>
    <scope>NUCLEOTIDE SEQUENCE [LARGE SCALE GENOMIC DNA]</scope>
    <source>
        <strain evidence="1 2">MRSN571793</strain>
    </source>
</reference>
<organism evidence="1 2">
    <name type="scientific">Dysgonomonas capnocytophagoides</name>
    <dbReference type="NCBI Taxonomy" id="45254"/>
    <lineage>
        <taxon>Bacteria</taxon>
        <taxon>Pseudomonadati</taxon>
        <taxon>Bacteroidota</taxon>
        <taxon>Bacteroidia</taxon>
        <taxon>Bacteroidales</taxon>
        <taxon>Dysgonomonadaceae</taxon>
        <taxon>Dysgonomonas</taxon>
    </lineage>
</organism>
<name>A0A4Y8L5B6_9BACT</name>
<proteinExistence type="predicted"/>
<dbReference type="Proteomes" id="UP000297861">
    <property type="component" value="Unassembled WGS sequence"/>
</dbReference>
<dbReference type="AlphaFoldDB" id="A0A4Y8L5B6"/>
<evidence type="ECO:0000313" key="1">
    <source>
        <dbReference type="EMBL" id="TFD96692.1"/>
    </source>
</evidence>
<accession>A0A4Y8L5B6</accession>
<protein>
    <submittedName>
        <fullName evidence="1">Uncharacterized protein</fullName>
    </submittedName>
</protein>
<evidence type="ECO:0000313" key="2">
    <source>
        <dbReference type="Proteomes" id="UP000297861"/>
    </source>
</evidence>